<reference evidence="2 3" key="1">
    <citation type="submission" date="2017-11" db="EMBL/GenBank/DDBJ databases">
        <title>De-novo sequencing of pomegranate (Punica granatum L.) genome.</title>
        <authorList>
            <person name="Akparov Z."/>
            <person name="Amiraslanov A."/>
            <person name="Hajiyeva S."/>
            <person name="Abbasov M."/>
            <person name="Kaur K."/>
            <person name="Hamwieh A."/>
            <person name="Solovyev V."/>
            <person name="Salamov A."/>
            <person name="Braich B."/>
            <person name="Kosarev P."/>
            <person name="Mahmoud A."/>
            <person name="Hajiyev E."/>
            <person name="Babayeva S."/>
            <person name="Izzatullayeva V."/>
            <person name="Mammadov A."/>
            <person name="Mammadov A."/>
            <person name="Sharifova S."/>
            <person name="Ojaghi J."/>
            <person name="Eynullazada K."/>
            <person name="Bayramov B."/>
            <person name="Abdulazimova A."/>
            <person name="Shahmuradov I."/>
        </authorList>
    </citation>
    <scope>NUCLEOTIDE SEQUENCE [LARGE SCALE GENOMIC DNA]</scope>
    <source>
        <strain evidence="3">cv. AG2017</strain>
        <tissue evidence="2">Leaf</tissue>
    </source>
</reference>
<proteinExistence type="predicted"/>
<feature type="region of interest" description="Disordered" evidence="1">
    <location>
        <begin position="1"/>
        <end position="22"/>
    </location>
</feature>
<keyword evidence="3" id="KW-1185">Reference proteome</keyword>
<evidence type="ECO:0000256" key="1">
    <source>
        <dbReference type="SAM" id="MobiDB-lite"/>
    </source>
</evidence>
<sequence length="99" mass="10955">MDGGSPSGVVTSPKQSEDRWGPVRWQSRLDPFPYSEPPSNLASYWLPVGFSSVGLHARDRIAQLACVHLPGERVTNTREKASPLPVYNPKVEGWRVAQV</sequence>
<dbReference type="AlphaFoldDB" id="A0A2I0ICZ9"/>
<dbReference type="EMBL" id="PGOL01003267">
    <property type="protein sequence ID" value="PKI41864.1"/>
    <property type="molecule type" value="Genomic_DNA"/>
</dbReference>
<accession>A0A2I0ICZ9</accession>
<evidence type="ECO:0000313" key="3">
    <source>
        <dbReference type="Proteomes" id="UP000233551"/>
    </source>
</evidence>
<protein>
    <submittedName>
        <fullName evidence="2">Uncharacterized protein</fullName>
    </submittedName>
</protein>
<evidence type="ECO:0000313" key="2">
    <source>
        <dbReference type="EMBL" id="PKI41864.1"/>
    </source>
</evidence>
<name>A0A2I0ICZ9_PUNGR</name>
<gene>
    <name evidence="2" type="ORF">CRG98_037734</name>
</gene>
<organism evidence="2 3">
    <name type="scientific">Punica granatum</name>
    <name type="common">Pomegranate</name>
    <dbReference type="NCBI Taxonomy" id="22663"/>
    <lineage>
        <taxon>Eukaryota</taxon>
        <taxon>Viridiplantae</taxon>
        <taxon>Streptophyta</taxon>
        <taxon>Embryophyta</taxon>
        <taxon>Tracheophyta</taxon>
        <taxon>Spermatophyta</taxon>
        <taxon>Magnoliopsida</taxon>
        <taxon>eudicotyledons</taxon>
        <taxon>Gunneridae</taxon>
        <taxon>Pentapetalae</taxon>
        <taxon>rosids</taxon>
        <taxon>malvids</taxon>
        <taxon>Myrtales</taxon>
        <taxon>Lythraceae</taxon>
        <taxon>Punica</taxon>
    </lineage>
</organism>
<comment type="caution">
    <text evidence="2">The sequence shown here is derived from an EMBL/GenBank/DDBJ whole genome shotgun (WGS) entry which is preliminary data.</text>
</comment>
<dbReference type="Proteomes" id="UP000233551">
    <property type="component" value="Unassembled WGS sequence"/>
</dbReference>